<proteinExistence type="inferred from homology"/>
<accession>A0A095WV76</accession>
<dbReference type="InterPro" id="IPR027471">
    <property type="entry name" value="YbeD-like_sf"/>
</dbReference>
<protein>
    <recommendedName>
        <fullName evidence="2">UPF0250 protein HRUBRA_02829</fullName>
    </recommendedName>
</protein>
<evidence type="ECO:0000313" key="4">
    <source>
        <dbReference type="Proteomes" id="UP000029640"/>
    </source>
</evidence>
<comment type="caution">
    <text evidence="3">The sequence shown here is derived from an EMBL/GenBank/DDBJ whole genome shotgun (WGS) entry which is preliminary data.</text>
</comment>
<reference evidence="3 4" key="1">
    <citation type="journal article" date="2014" name="Genome Announc.">
        <title>Genome Sequence of Gammaproteobacterial Pseudohaliea rubra Type Strain DSM 19751, Isolated from Coastal Seawater of the Mediterranean Sea.</title>
        <authorList>
            <person name="Spring S."/>
            <person name="Fiebig A."/>
            <person name="Riedel T."/>
            <person name="Goker M."/>
            <person name="Klenk H.P."/>
        </authorList>
    </citation>
    <scope>NUCLEOTIDE SEQUENCE [LARGE SCALE GENOMIC DNA]</scope>
    <source>
        <strain evidence="3 4">DSM 19751</strain>
    </source>
</reference>
<dbReference type="AlphaFoldDB" id="A0A095WV76"/>
<name>A0A095WV76_9GAMM</name>
<gene>
    <name evidence="3" type="ORF">HRUBRA_02829</name>
</gene>
<keyword evidence="4" id="KW-1185">Reference proteome</keyword>
<dbReference type="HOGENOM" id="CLU_161438_1_0_6"/>
<dbReference type="GO" id="GO:0005829">
    <property type="term" value="C:cytosol"/>
    <property type="evidence" value="ECO:0007669"/>
    <property type="project" value="TreeGrafter"/>
</dbReference>
<dbReference type="PANTHER" id="PTHR38036">
    <property type="entry name" value="UPF0250 PROTEIN YBED"/>
    <property type="match status" value="1"/>
</dbReference>
<evidence type="ECO:0000256" key="2">
    <source>
        <dbReference type="HAMAP-Rule" id="MF_00659"/>
    </source>
</evidence>
<dbReference type="HAMAP" id="MF_00659">
    <property type="entry name" value="UPF0250"/>
    <property type="match status" value="1"/>
</dbReference>
<dbReference type="eggNOG" id="COG2921">
    <property type="taxonomic scope" value="Bacteria"/>
</dbReference>
<organism evidence="3 4">
    <name type="scientific">Pseudohaliea rubra DSM 19751</name>
    <dbReference type="NCBI Taxonomy" id="1265313"/>
    <lineage>
        <taxon>Bacteria</taxon>
        <taxon>Pseudomonadati</taxon>
        <taxon>Pseudomonadota</taxon>
        <taxon>Gammaproteobacteria</taxon>
        <taxon>Cellvibrionales</taxon>
        <taxon>Halieaceae</taxon>
        <taxon>Pseudohaliea</taxon>
    </lineage>
</organism>
<comment type="similarity">
    <text evidence="1 2">Belongs to the UPF0250 family.</text>
</comment>
<dbReference type="Gene3D" id="3.30.70.260">
    <property type="match status" value="1"/>
</dbReference>
<dbReference type="RefSeq" id="WP_201771540.1">
    <property type="nucleotide sequence ID" value="NZ_KN234753.1"/>
</dbReference>
<dbReference type="Proteomes" id="UP000029640">
    <property type="component" value="Unassembled WGS sequence"/>
</dbReference>
<dbReference type="SUPFAM" id="SSF117991">
    <property type="entry name" value="YbeD/HP0495-like"/>
    <property type="match status" value="1"/>
</dbReference>
<dbReference type="InterPro" id="IPR007454">
    <property type="entry name" value="UPF0250_YbeD-like"/>
</dbReference>
<evidence type="ECO:0000256" key="1">
    <source>
        <dbReference type="ARBA" id="ARBA00008460"/>
    </source>
</evidence>
<evidence type="ECO:0000313" key="3">
    <source>
        <dbReference type="EMBL" id="KGE02564.1"/>
    </source>
</evidence>
<dbReference type="Pfam" id="PF04359">
    <property type="entry name" value="DUF493"/>
    <property type="match status" value="1"/>
</dbReference>
<dbReference type="PANTHER" id="PTHR38036:SF1">
    <property type="entry name" value="UPF0250 PROTEIN YBED"/>
    <property type="match status" value="1"/>
</dbReference>
<dbReference type="EMBL" id="AUVB01000089">
    <property type="protein sequence ID" value="KGE02564.1"/>
    <property type="molecule type" value="Genomic_DNA"/>
</dbReference>
<dbReference type="STRING" id="1265313.HRUBRA_02829"/>
<sequence>MNEQEPPRIEFPCEYPIKVLGRNREGMQDAVVAVFERHAPGFDQAGISIRDSRNGTFLAMTVTITATGPEQLRALHQDLMATGHVQMVL</sequence>